<feature type="domain" description="Ribulose bisphosphate carboxylase large subunit C-terminal" evidence="2">
    <location>
        <begin position="326"/>
        <end position="401"/>
    </location>
</feature>
<dbReference type="InterPro" id="IPR000685">
    <property type="entry name" value="RuBisCO_lsu_C"/>
</dbReference>
<evidence type="ECO:0000256" key="1">
    <source>
        <dbReference type="RuleBase" id="RU003834"/>
    </source>
</evidence>
<dbReference type="SFLD" id="SFLDS00014">
    <property type="entry name" value="RuBisCO"/>
    <property type="match status" value="1"/>
</dbReference>
<dbReference type="GO" id="GO:0043715">
    <property type="term" value="F:2,3-diketo-5-methylthiopentyl-1-phosphate enolase activity"/>
    <property type="evidence" value="ECO:0007669"/>
    <property type="project" value="UniProtKB-EC"/>
</dbReference>
<dbReference type="PANTHER" id="PTHR42704">
    <property type="entry name" value="RIBULOSE BISPHOSPHATE CARBOXYLASE"/>
    <property type="match status" value="1"/>
</dbReference>
<dbReference type="InterPro" id="IPR033966">
    <property type="entry name" value="RuBisCO"/>
</dbReference>
<comment type="caution">
    <text evidence="4">The sequence shown here is derived from an EMBL/GenBank/DDBJ whole genome shotgun (WGS) entry which is preliminary data.</text>
</comment>
<dbReference type="InterPro" id="IPR017443">
    <property type="entry name" value="RuBisCO_lsu_fd_N"/>
</dbReference>
<evidence type="ECO:0000259" key="2">
    <source>
        <dbReference type="Pfam" id="PF00016"/>
    </source>
</evidence>
<dbReference type="EMBL" id="JACEIQ010000007">
    <property type="protein sequence ID" value="MBA4494357.1"/>
    <property type="molecule type" value="Genomic_DNA"/>
</dbReference>
<sequence length="406" mass="43989">MENEFIVASYLITGKYDFNKKAKGIAVGLTVGTWTELPEAKKERMAQHLGKVIDITELSPDLDGRPRAICKIGYPVRNLTPDIPALLTTVFGKCSMDGAIKCLDIEAPEAFLSQLPGPKLGIDKIRERLGIKDRPLLMSIFKQCIGMTLKELEEAYQNQIAGGVDLVKDDEIFFRDDAAPVMQRVRRFKSLSRQKEERTGQVTWYAVNLTGPVTEMADQAKRLVEQGADCLLLNVLPYGFDILHRIAADPDVPVPVMAHPSFSGAIYPSGHYGVSAPLLLGKLMRWAGADIVLYPSPYGSVAMPREDALAIAGNLRIESAVHQRSFPAPAAGIHPGLVPVLFRDFGNDLLVNAGGGIHGHPQGAAAGGKAFVDAIRAAMAGESLKVAAQRSPELQAALDQWGCIEE</sequence>
<accession>A0A7W2A8N4</accession>
<organism evidence="4 5">
    <name type="scientific">Paenactinomyces guangxiensis</name>
    <dbReference type="NCBI Taxonomy" id="1490290"/>
    <lineage>
        <taxon>Bacteria</taxon>
        <taxon>Bacillati</taxon>
        <taxon>Bacillota</taxon>
        <taxon>Bacilli</taxon>
        <taxon>Bacillales</taxon>
        <taxon>Thermoactinomycetaceae</taxon>
        <taxon>Paenactinomyces</taxon>
    </lineage>
</organism>
<dbReference type="Gene3D" id="3.30.70.150">
    <property type="entry name" value="RuBisCO large subunit, N-terminal domain"/>
    <property type="match status" value="1"/>
</dbReference>
<protein>
    <submittedName>
        <fullName evidence="4">2,3-diketo-5-methylthiopentyl-1-phosphate enolase</fullName>
        <ecNumber evidence="4">5.3.2.5</ecNumber>
    </submittedName>
</protein>
<comment type="similarity">
    <text evidence="1">Belongs to the RuBisCO large chain family.</text>
</comment>
<keyword evidence="5" id="KW-1185">Reference proteome</keyword>
<feature type="domain" description="Ribulose bisphosphate carboxylase large subunit ferrodoxin-like N-terminal" evidence="3">
    <location>
        <begin position="6"/>
        <end position="110"/>
    </location>
</feature>
<dbReference type="Pfam" id="PF00016">
    <property type="entry name" value="RuBisCO_large"/>
    <property type="match status" value="2"/>
</dbReference>
<dbReference type="Proteomes" id="UP000535491">
    <property type="component" value="Unassembled WGS sequence"/>
</dbReference>
<dbReference type="GO" id="GO:0016984">
    <property type="term" value="F:ribulose-bisphosphate carboxylase activity"/>
    <property type="evidence" value="ECO:0007669"/>
    <property type="project" value="InterPro"/>
</dbReference>
<dbReference type="SUPFAM" id="SSF51649">
    <property type="entry name" value="RuBisCo, C-terminal domain"/>
    <property type="match status" value="1"/>
</dbReference>
<dbReference type="GO" id="GO:0015977">
    <property type="term" value="P:carbon fixation"/>
    <property type="evidence" value="ECO:0007669"/>
    <property type="project" value="InterPro"/>
</dbReference>
<dbReference type="SUPFAM" id="SSF54966">
    <property type="entry name" value="RuBisCO, large subunit, small (N-terminal) domain"/>
    <property type="match status" value="1"/>
</dbReference>
<dbReference type="GO" id="GO:0000287">
    <property type="term" value="F:magnesium ion binding"/>
    <property type="evidence" value="ECO:0007669"/>
    <property type="project" value="InterPro"/>
</dbReference>
<dbReference type="PANTHER" id="PTHR42704:SF17">
    <property type="entry name" value="RIBULOSE BISPHOSPHATE CARBOXYLASE LARGE CHAIN"/>
    <property type="match status" value="1"/>
</dbReference>
<dbReference type="InterPro" id="IPR036422">
    <property type="entry name" value="RuBisCO_lsu_N_sf"/>
</dbReference>
<evidence type="ECO:0000313" key="5">
    <source>
        <dbReference type="Proteomes" id="UP000535491"/>
    </source>
</evidence>
<dbReference type="NCBIfam" id="NF007095">
    <property type="entry name" value="PRK09549.1"/>
    <property type="match status" value="1"/>
</dbReference>
<feature type="domain" description="Ribulose bisphosphate carboxylase large subunit C-terminal" evidence="2">
    <location>
        <begin position="121"/>
        <end position="291"/>
    </location>
</feature>
<dbReference type="InterPro" id="IPR036376">
    <property type="entry name" value="RuBisCO_lsu_C_sf"/>
</dbReference>
<dbReference type="SFLD" id="SFLDG00301">
    <property type="entry name" value="RuBisCO-like_proteins"/>
    <property type="match status" value="1"/>
</dbReference>
<dbReference type="EC" id="5.3.2.5" evidence="4"/>
<dbReference type="Gene3D" id="3.20.20.110">
    <property type="entry name" value="Ribulose bisphosphate carboxylase, large subunit, C-terminal domain"/>
    <property type="match status" value="1"/>
</dbReference>
<keyword evidence="4" id="KW-0413">Isomerase</keyword>
<dbReference type="AlphaFoldDB" id="A0A7W2A8N4"/>
<gene>
    <name evidence="4" type="ORF">H1191_08575</name>
</gene>
<evidence type="ECO:0000313" key="4">
    <source>
        <dbReference type="EMBL" id="MBA4494357.1"/>
    </source>
</evidence>
<proteinExistence type="inferred from homology"/>
<dbReference type="Pfam" id="PF02788">
    <property type="entry name" value="RuBisCO_large_N"/>
    <property type="match status" value="1"/>
</dbReference>
<name>A0A7W2A8N4_9BACL</name>
<evidence type="ECO:0000259" key="3">
    <source>
        <dbReference type="Pfam" id="PF02788"/>
    </source>
</evidence>
<reference evidence="4 5" key="1">
    <citation type="submission" date="2020-07" db="EMBL/GenBank/DDBJ databases">
        <authorList>
            <person name="Feng H."/>
        </authorList>
    </citation>
    <scope>NUCLEOTIDE SEQUENCE [LARGE SCALE GENOMIC DNA]</scope>
    <source>
        <strain evidence="5">s-10</strain>
    </source>
</reference>